<name>A0A517NI54_9BACT</name>
<dbReference type="OrthoDB" id="288020at2"/>
<evidence type="ECO:0008006" key="5">
    <source>
        <dbReference type="Google" id="ProtNLM"/>
    </source>
</evidence>
<dbReference type="Proteomes" id="UP000318538">
    <property type="component" value="Chromosome"/>
</dbReference>
<gene>
    <name evidence="3" type="ORF">K227x_52410</name>
</gene>
<feature type="region of interest" description="Disordered" evidence="1">
    <location>
        <begin position="1"/>
        <end position="25"/>
    </location>
</feature>
<dbReference type="KEGG" id="rlc:K227x_52410"/>
<dbReference type="RefSeq" id="WP_145173970.1">
    <property type="nucleotide sequence ID" value="NZ_CP036525.1"/>
</dbReference>
<evidence type="ECO:0000313" key="3">
    <source>
        <dbReference type="EMBL" id="QDT06820.1"/>
    </source>
</evidence>
<protein>
    <recommendedName>
        <fullName evidence="5">Cytochrome oxidase complex assembly protein 1</fullName>
    </recommendedName>
</protein>
<keyword evidence="2" id="KW-0812">Transmembrane</keyword>
<keyword evidence="2" id="KW-0472">Membrane</keyword>
<evidence type="ECO:0000256" key="2">
    <source>
        <dbReference type="SAM" id="Phobius"/>
    </source>
</evidence>
<keyword evidence="2" id="KW-1133">Transmembrane helix</keyword>
<sequence length="183" mass="19367">MSMSPENPFDANPNAPGNSGGVYPDSPPKKSKAKFWLMGCGILGFVGLLVCCGGPLLMTQFGLSMLAGEFQKQLDGNPVIVEHIGEIESLSMNWSETIARAQNAEGGSEELAFEISGTKGSGVVMIQQDQSGDGTGMQSATLVMEDGTRYPIEFAPSPTDEIDMDSIFDEGEIPVSEEPIGVQ</sequence>
<evidence type="ECO:0000313" key="4">
    <source>
        <dbReference type="Proteomes" id="UP000318538"/>
    </source>
</evidence>
<dbReference type="EMBL" id="CP036525">
    <property type="protein sequence ID" value="QDT06820.1"/>
    <property type="molecule type" value="Genomic_DNA"/>
</dbReference>
<evidence type="ECO:0000256" key="1">
    <source>
        <dbReference type="SAM" id="MobiDB-lite"/>
    </source>
</evidence>
<accession>A0A517NI54</accession>
<reference evidence="3 4" key="1">
    <citation type="submission" date="2019-02" db="EMBL/GenBank/DDBJ databases">
        <title>Deep-cultivation of Planctomycetes and their phenomic and genomic characterization uncovers novel biology.</title>
        <authorList>
            <person name="Wiegand S."/>
            <person name="Jogler M."/>
            <person name="Boedeker C."/>
            <person name="Pinto D."/>
            <person name="Vollmers J."/>
            <person name="Rivas-Marin E."/>
            <person name="Kohn T."/>
            <person name="Peeters S.H."/>
            <person name="Heuer A."/>
            <person name="Rast P."/>
            <person name="Oberbeckmann S."/>
            <person name="Bunk B."/>
            <person name="Jeske O."/>
            <person name="Meyerdierks A."/>
            <person name="Storesund J.E."/>
            <person name="Kallscheuer N."/>
            <person name="Luecker S."/>
            <person name="Lage O.M."/>
            <person name="Pohl T."/>
            <person name="Merkel B.J."/>
            <person name="Hornburger P."/>
            <person name="Mueller R.-W."/>
            <person name="Bruemmer F."/>
            <person name="Labrenz M."/>
            <person name="Spormann A.M."/>
            <person name="Op den Camp H."/>
            <person name="Overmann J."/>
            <person name="Amann R."/>
            <person name="Jetten M.S.M."/>
            <person name="Mascher T."/>
            <person name="Medema M.H."/>
            <person name="Devos D.P."/>
            <person name="Kaster A.-K."/>
            <person name="Ovreas L."/>
            <person name="Rohde M."/>
            <person name="Galperin M.Y."/>
            <person name="Jogler C."/>
        </authorList>
    </citation>
    <scope>NUCLEOTIDE SEQUENCE [LARGE SCALE GENOMIC DNA]</scope>
    <source>
        <strain evidence="3 4">K22_7</strain>
    </source>
</reference>
<feature type="transmembrane region" description="Helical" evidence="2">
    <location>
        <begin position="35"/>
        <end position="57"/>
    </location>
</feature>
<dbReference type="AlphaFoldDB" id="A0A517NI54"/>
<organism evidence="3 4">
    <name type="scientific">Rubripirellula lacrimiformis</name>
    <dbReference type="NCBI Taxonomy" id="1930273"/>
    <lineage>
        <taxon>Bacteria</taxon>
        <taxon>Pseudomonadati</taxon>
        <taxon>Planctomycetota</taxon>
        <taxon>Planctomycetia</taxon>
        <taxon>Pirellulales</taxon>
        <taxon>Pirellulaceae</taxon>
        <taxon>Rubripirellula</taxon>
    </lineage>
</organism>
<proteinExistence type="predicted"/>
<keyword evidence="4" id="KW-1185">Reference proteome</keyword>